<comment type="caution">
    <text evidence="3">The sequence shown here is derived from an EMBL/GenBank/DDBJ whole genome shotgun (WGS) entry which is preliminary data.</text>
</comment>
<dbReference type="OrthoDB" id="10503037at2759"/>
<dbReference type="Proteomes" id="UP000283634">
    <property type="component" value="Unassembled WGS sequence"/>
</dbReference>
<dbReference type="RefSeq" id="XP_029235412.1">
    <property type="nucleotide sequence ID" value="XM_029384718.1"/>
</dbReference>
<feature type="coiled-coil region" evidence="1">
    <location>
        <begin position="46"/>
        <end position="73"/>
    </location>
</feature>
<dbReference type="AlphaFoldDB" id="A0A422N2W8"/>
<evidence type="ECO:0000313" key="4">
    <source>
        <dbReference type="Proteomes" id="UP000283634"/>
    </source>
</evidence>
<dbReference type="GeneID" id="40331884"/>
<sequence length="305" mass="36674">MDKLHMIKNYFRQRVDQHRAHLDSVVEKELGGGHQRQSAQRLARAHEHLLSERERSELRRRKLEADMERKHSKSEALRVSRGQAVQVKNEKLWRHHQQRRALRERIQQVRNDFNETIQTQVMLQDMEDKMTRLVKDEIVSFRRQEIGHLAQRLSRERQQREEAAIQAAKLNERKTIQRERRLQHAKEEEERRKRHAMQNQLDMQQRERRVVERLETAREQQKRRIMRELVGVEASLRKLPLYEHCAGRASRANRCDEQLSEPLVLTSGKKAYTRILSESSLRGLFEYHTTKPRARSPYPYATPKR</sequence>
<dbReference type="EMBL" id="MKGL01000362">
    <property type="protein sequence ID" value="RNE99826.1"/>
    <property type="molecule type" value="Genomic_DNA"/>
</dbReference>
<keyword evidence="4" id="KW-1185">Reference proteome</keyword>
<evidence type="ECO:0000256" key="2">
    <source>
        <dbReference type="SAM" id="MobiDB-lite"/>
    </source>
</evidence>
<evidence type="ECO:0000256" key="1">
    <source>
        <dbReference type="SAM" id="Coils"/>
    </source>
</evidence>
<reference evidence="3 4" key="1">
    <citation type="journal article" date="2018" name="BMC Genomics">
        <title>Genomic comparison of Trypanosoma conorhini and Trypanosoma rangeli to Trypanosoma cruzi strains of high and low virulence.</title>
        <authorList>
            <person name="Bradwell K.R."/>
            <person name="Koparde V.N."/>
            <person name="Matveyev A.V."/>
            <person name="Serrano M.G."/>
            <person name="Alves J.M."/>
            <person name="Parikh H."/>
            <person name="Huang B."/>
            <person name="Lee V."/>
            <person name="Espinosa-Alvarez O."/>
            <person name="Ortiz P.A."/>
            <person name="Costa-Martins A.G."/>
            <person name="Teixeira M.M."/>
            <person name="Buck G.A."/>
        </authorList>
    </citation>
    <scope>NUCLEOTIDE SEQUENCE [LARGE SCALE GENOMIC DNA]</scope>
    <source>
        <strain evidence="3 4">AM80</strain>
    </source>
</reference>
<organism evidence="3 4">
    <name type="scientific">Trypanosoma rangeli</name>
    <dbReference type="NCBI Taxonomy" id="5698"/>
    <lineage>
        <taxon>Eukaryota</taxon>
        <taxon>Discoba</taxon>
        <taxon>Euglenozoa</taxon>
        <taxon>Kinetoplastea</taxon>
        <taxon>Metakinetoplastina</taxon>
        <taxon>Trypanosomatida</taxon>
        <taxon>Trypanosomatidae</taxon>
        <taxon>Trypanosoma</taxon>
        <taxon>Herpetosoma</taxon>
    </lineage>
</organism>
<keyword evidence="1" id="KW-0175">Coiled coil</keyword>
<gene>
    <name evidence="3" type="ORF">TraAM80_07951</name>
</gene>
<proteinExistence type="predicted"/>
<evidence type="ECO:0000313" key="3">
    <source>
        <dbReference type="EMBL" id="RNE99826.1"/>
    </source>
</evidence>
<feature type="region of interest" description="Disordered" evidence="2">
    <location>
        <begin position="184"/>
        <end position="205"/>
    </location>
</feature>
<protein>
    <recommendedName>
        <fullName evidence="5">Trichohyalin</fullName>
    </recommendedName>
</protein>
<name>A0A422N2W8_TRYRA</name>
<evidence type="ECO:0008006" key="5">
    <source>
        <dbReference type="Google" id="ProtNLM"/>
    </source>
</evidence>
<accession>A0A422N2W8</accession>
<dbReference type="VEuPathDB" id="TriTrypDB:TRSC58_00453"/>